<protein>
    <recommendedName>
        <fullName evidence="3">Alpha-D-phosphohexomutase alpha/beta/alpha domain-containing protein</fullName>
    </recommendedName>
</protein>
<dbReference type="OrthoDB" id="1743979at2759"/>
<dbReference type="GO" id="GO:0004615">
    <property type="term" value="F:phosphomannomutase activity"/>
    <property type="evidence" value="ECO:0007669"/>
    <property type="project" value="TreeGrafter"/>
</dbReference>
<dbReference type="GO" id="GO:0005975">
    <property type="term" value="P:carbohydrate metabolic process"/>
    <property type="evidence" value="ECO:0007669"/>
    <property type="project" value="InterPro"/>
</dbReference>
<accession>A0A7J7N925</accession>
<dbReference type="PRINTS" id="PR00509">
    <property type="entry name" value="PGMPMM"/>
</dbReference>
<dbReference type="GO" id="GO:0009570">
    <property type="term" value="C:chloroplast stroma"/>
    <property type="evidence" value="ECO:0007669"/>
    <property type="project" value="TreeGrafter"/>
</dbReference>
<dbReference type="PANTHER" id="PTHR42946:SF2">
    <property type="entry name" value="PHOSPHOGLUCOMUTASE (ALPHA-D-GLUCOSE-1,6-BISPHOSPHATE-DEPENDENT)"/>
    <property type="match status" value="1"/>
</dbReference>
<dbReference type="FunFam" id="3.40.120.10:FF:000010">
    <property type="entry name" value="phosphomannomutase/phosphoglucomutase isoform X1"/>
    <property type="match status" value="1"/>
</dbReference>
<gene>
    <name evidence="4" type="ORF">GIB67_023773</name>
</gene>
<feature type="domain" description="Alpha-D-phosphohexomutase alpha/beta/alpha" evidence="3">
    <location>
        <begin position="26"/>
        <end position="112"/>
    </location>
</feature>
<evidence type="ECO:0000313" key="4">
    <source>
        <dbReference type="EMBL" id="KAF6163739.1"/>
    </source>
</evidence>
<dbReference type="Pfam" id="PF02879">
    <property type="entry name" value="PGM_PMM_II"/>
    <property type="match status" value="1"/>
</dbReference>
<dbReference type="InterPro" id="IPR005841">
    <property type="entry name" value="Alpha-D-phosphohexomutase_SF"/>
</dbReference>
<sequence length="135" mass="14792">MSVYAKHLRDIIKETIKHPVHFNTPLAGFKVIVNAGNGSGGFFTWDVLDKLVADTSGSLNLEPDRLLPNYIPNPEDKIAMSVTRVAVLNHSADLGMVFDSDVDRSGVIDSTGNAINVDRLIALMLMIVLREHPEP</sequence>
<dbReference type="InterPro" id="IPR050060">
    <property type="entry name" value="Phosphoglucosamine_mutase"/>
</dbReference>
<dbReference type="PANTHER" id="PTHR42946">
    <property type="entry name" value="PHOSPHOHEXOSE MUTASE"/>
    <property type="match status" value="1"/>
</dbReference>
<evidence type="ECO:0000313" key="5">
    <source>
        <dbReference type="Proteomes" id="UP000541444"/>
    </source>
</evidence>
<proteinExistence type="predicted"/>
<comment type="caution">
    <text evidence="4">The sequence shown here is derived from an EMBL/GenBank/DDBJ whole genome shotgun (WGS) entry which is preliminary data.</text>
</comment>
<name>A0A7J7N925_9MAGN</name>
<keyword evidence="5" id="KW-1185">Reference proteome</keyword>
<dbReference type="Proteomes" id="UP000541444">
    <property type="component" value="Unassembled WGS sequence"/>
</dbReference>
<dbReference type="SUPFAM" id="SSF53738">
    <property type="entry name" value="Phosphoglucomutase, first 3 domains"/>
    <property type="match status" value="1"/>
</dbReference>
<keyword evidence="2" id="KW-0597">Phosphoprotein</keyword>
<evidence type="ECO:0000256" key="1">
    <source>
        <dbReference type="ARBA" id="ARBA00001946"/>
    </source>
</evidence>
<comment type="cofactor">
    <cofactor evidence="1">
        <name>Mg(2+)</name>
        <dbReference type="ChEBI" id="CHEBI:18420"/>
    </cofactor>
</comment>
<dbReference type="Gene3D" id="3.40.120.10">
    <property type="entry name" value="Alpha-D-Glucose-1,6-Bisphosphate, subunit A, domain 3"/>
    <property type="match status" value="2"/>
</dbReference>
<dbReference type="EMBL" id="JACGCM010000969">
    <property type="protein sequence ID" value="KAF6163739.1"/>
    <property type="molecule type" value="Genomic_DNA"/>
</dbReference>
<dbReference type="InterPro" id="IPR016055">
    <property type="entry name" value="A-D-PHexomutase_a/b/a-I/II/III"/>
</dbReference>
<dbReference type="InterPro" id="IPR005845">
    <property type="entry name" value="A-D-PHexomutase_a/b/a-II"/>
</dbReference>
<evidence type="ECO:0000256" key="2">
    <source>
        <dbReference type="ARBA" id="ARBA00022553"/>
    </source>
</evidence>
<evidence type="ECO:0000259" key="3">
    <source>
        <dbReference type="Pfam" id="PF02879"/>
    </source>
</evidence>
<dbReference type="AlphaFoldDB" id="A0A7J7N925"/>
<reference evidence="4 5" key="1">
    <citation type="journal article" date="2020" name="IScience">
        <title>Genome Sequencing of the Endangered Kingdonia uniflora (Circaeasteraceae, Ranunculales) Reveals Potential Mechanisms of Evolutionary Specialization.</title>
        <authorList>
            <person name="Sun Y."/>
            <person name="Deng T."/>
            <person name="Zhang A."/>
            <person name="Moore M.J."/>
            <person name="Landis J.B."/>
            <person name="Lin N."/>
            <person name="Zhang H."/>
            <person name="Zhang X."/>
            <person name="Huang J."/>
            <person name="Zhang X."/>
            <person name="Sun H."/>
            <person name="Wang H."/>
        </authorList>
    </citation>
    <scope>NUCLEOTIDE SEQUENCE [LARGE SCALE GENOMIC DNA]</scope>
    <source>
        <strain evidence="4">TB1705</strain>
        <tissue evidence="4">Leaf</tissue>
    </source>
</reference>
<organism evidence="4 5">
    <name type="scientific">Kingdonia uniflora</name>
    <dbReference type="NCBI Taxonomy" id="39325"/>
    <lineage>
        <taxon>Eukaryota</taxon>
        <taxon>Viridiplantae</taxon>
        <taxon>Streptophyta</taxon>
        <taxon>Embryophyta</taxon>
        <taxon>Tracheophyta</taxon>
        <taxon>Spermatophyta</taxon>
        <taxon>Magnoliopsida</taxon>
        <taxon>Ranunculales</taxon>
        <taxon>Circaeasteraceae</taxon>
        <taxon>Kingdonia</taxon>
    </lineage>
</organism>